<sequence>MHLTSFSSKLQAESVHTHTSTQVNTVSPINQTKHPLTTFAKKKVSNRARSFLSSPVPASASCFAVHSTGTAVSSAVLAVTTKLQSMEIVVTAETTWQAATSAVSVCLSARRRPTAISSFPRVTFGRVW</sequence>
<evidence type="ECO:0000313" key="1">
    <source>
        <dbReference type="EMBL" id="KAK2957601.1"/>
    </source>
</evidence>
<keyword evidence="2" id="KW-1185">Reference proteome</keyword>
<accession>A0ABQ9Y1H9</accession>
<protein>
    <submittedName>
        <fullName evidence="1">Uncharacterized protein</fullName>
    </submittedName>
</protein>
<evidence type="ECO:0000313" key="2">
    <source>
        <dbReference type="Proteomes" id="UP001281761"/>
    </source>
</evidence>
<gene>
    <name evidence="1" type="ORF">BLNAU_7500</name>
</gene>
<comment type="caution">
    <text evidence="1">The sequence shown here is derived from an EMBL/GenBank/DDBJ whole genome shotgun (WGS) entry which is preliminary data.</text>
</comment>
<name>A0ABQ9Y1H9_9EUKA</name>
<dbReference type="EMBL" id="JARBJD010000045">
    <property type="protein sequence ID" value="KAK2957601.1"/>
    <property type="molecule type" value="Genomic_DNA"/>
</dbReference>
<dbReference type="Proteomes" id="UP001281761">
    <property type="component" value="Unassembled WGS sequence"/>
</dbReference>
<reference evidence="1 2" key="1">
    <citation type="journal article" date="2022" name="bioRxiv">
        <title>Genomics of Preaxostyla Flagellates Illuminates Evolutionary Transitions and the Path Towards Mitochondrial Loss.</title>
        <authorList>
            <person name="Novak L.V.F."/>
            <person name="Treitli S.C."/>
            <person name="Pyrih J."/>
            <person name="Halakuc P."/>
            <person name="Pipaliya S.V."/>
            <person name="Vacek V."/>
            <person name="Brzon O."/>
            <person name="Soukal P."/>
            <person name="Eme L."/>
            <person name="Dacks J.B."/>
            <person name="Karnkowska A."/>
            <person name="Elias M."/>
            <person name="Hampl V."/>
        </authorList>
    </citation>
    <scope>NUCLEOTIDE SEQUENCE [LARGE SCALE GENOMIC DNA]</scope>
    <source>
        <strain evidence="1">NAU3</strain>
        <tissue evidence="1">Gut</tissue>
    </source>
</reference>
<proteinExistence type="predicted"/>
<organism evidence="1 2">
    <name type="scientific">Blattamonas nauphoetae</name>
    <dbReference type="NCBI Taxonomy" id="2049346"/>
    <lineage>
        <taxon>Eukaryota</taxon>
        <taxon>Metamonada</taxon>
        <taxon>Preaxostyla</taxon>
        <taxon>Oxymonadida</taxon>
        <taxon>Blattamonas</taxon>
    </lineage>
</organism>